<dbReference type="Gene3D" id="3.20.20.70">
    <property type="entry name" value="Aldolase class I"/>
    <property type="match status" value="1"/>
</dbReference>
<keyword evidence="12" id="KW-0223">Dioxygenase</keyword>
<evidence type="ECO:0000256" key="1">
    <source>
        <dbReference type="ARBA" id="ARBA00001917"/>
    </source>
</evidence>
<keyword evidence="3" id="KW-0216">Detoxification</keyword>
<comment type="caution">
    <text evidence="12">The sequence shown here is derived from an EMBL/GenBank/DDBJ whole genome shotgun (WGS) entry which is preliminary data.</text>
</comment>
<evidence type="ECO:0000313" key="12">
    <source>
        <dbReference type="EMBL" id="OEE61469.1"/>
    </source>
</evidence>
<comment type="similarity">
    <text evidence="2">Belongs to the nitronate monooxygenase family. NMO class I subfamily.</text>
</comment>
<dbReference type="GO" id="GO:0018580">
    <property type="term" value="F:nitronate monooxygenase activity"/>
    <property type="evidence" value="ECO:0007669"/>
    <property type="project" value="InterPro"/>
</dbReference>
<keyword evidence="13" id="KW-1185">Reference proteome</keyword>
<evidence type="ECO:0000256" key="3">
    <source>
        <dbReference type="ARBA" id="ARBA00022575"/>
    </source>
</evidence>
<evidence type="ECO:0000256" key="8">
    <source>
        <dbReference type="ARBA" id="ARBA00023033"/>
    </source>
</evidence>
<comment type="cofactor">
    <cofactor evidence="1">
        <name>FMN</name>
        <dbReference type="ChEBI" id="CHEBI:58210"/>
    </cofactor>
</comment>
<dbReference type="PANTHER" id="PTHR42747:SF3">
    <property type="entry name" value="NITRONATE MONOOXYGENASE-RELATED"/>
    <property type="match status" value="1"/>
</dbReference>
<evidence type="ECO:0000313" key="13">
    <source>
        <dbReference type="Proteomes" id="UP000095039"/>
    </source>
</evidence>
<dbReference type="AlphaFoldDB" id="A0A1E5C7L6"/>
<evidence type="ECO:0000256" key="4">
    <source>
        <dbReference type="ARBA" id="ARBA00022630"/>
    </source>
</evidence>
<evidence type="ECO:0000256" key="9">
    <source>
        <dbReference type="ARBA" id="ARBA00031155"/>
    </source>
</evidence>
<dbReference type="GO" id="GO:0051213">
    <property type="term" value="F:dioxygenase activity"/>
    <property type="evidence" value="ECO:0007669"/>
    <property type="project" value="UniProtKB-KW"/>
</dbReference>
<name>A0A1E5C7L6_9GAMM</name>
<keyword evidence="6" id="KW-0547">Nucleotide-binding</keyword>
<gene>
    <name evidence="12" type="ORF">A1OK_08925</name>
</gene>
<dbReference type="InterPro" id="IPR004136">
    <property type="entry name" value="NMO"/>
</dbReference>
<evidence type="ECO:0000256" key="7">
    <source>
        <dbReference type="ARBA" id="ARBA00023002"/>
    </source>
</evidence>
<dbReference type="PANTHER" id="PTHR42747">
    <property type="entry name" value="NITRONATE MONOOXYGENASE-RELATED"/>
    <property type="match status" value="1"/>
</dbReference>
<evidence type="ECO:0000256" key="6">
    <source>
        <dbReference type="ARBA" id="ARBA00022741"/>
    </source>
</evidence>
<dbReference type="GO" id="GO:0000166">
    <property type="term" value="F:nucleotide binding"/>
    <property type="evidence" value="ECO:0007669"/>
    <property type="project" value="UniProtKB-KW"/>
</dbReference>
<protein>
    <recommendedName>
        <fullName evidence="11">Nitronate monooxygenase</fullName>
    </recommendedName>
    <alternativeName>
        <fullName evidence="9">Propionate 3-nitronate monooxygenase</fullName>
    </alternativeName>
</protein>
<keyword evidence="5" id="KW-0288">FMN</keyword>
<keyword evidence="8" id="KW-0503">Monooxygenase</keyword>
<dbReference type="EMBL" id="AJWN02000046">
    <property type="protein sequence ID" value="OEE61469.1"/>
    <property type="molecule type" value="Genomic_DNA"/>
</dbReference>
<dbReference type="Proteomes" id="UP000095039">
    <property type="component" value="Unassembled WGS sequence"/>
</dbReference>
<sequence>MHNGEITNRGSDNFDSNIKALLGTELPIIQAPMAGVQDSTLAIAVSEAGGLGSLPCGMLSIDQIVSEIEAIQASTTKPYNLNFFCHRMPQFDQSQHAKWRTVLTPYFEEFDVNAASLLNSATRMPFNHDIADAIEPFCPSFISFHFGLPDKQLLARVKSWGAKVVSSATTVEEAIWLEANGADGIIAQGIEAGGHRGMFLTDNLTTQMGAAALISQIAQRVNVPVIGAGGIGDSNDVQSALSLGADAVLVGTAYLLCVEAKTSPLHRAAIQSGQSPHTALTNIFSGRPARGIVNRAMKELGCIHPLVPTFPFASIEATPLRSQAELQGRDDFTPLWCGQNTSGCKAISAGELTKALYTQAS</sequence>
<dbReference type="FunFam" id="3.20.20.70:FF:000154">
    <property type="entry name" value="Probable nitronate monooxygenase"/>
    <property type="match status" value="1"/>
</dbReference>
<evidence type="ECO:0000256" key="2">
    <source>
        <dbReference type="ARBA" id="ARBA00009881"/>
    </source>
</evidence>
<organism evidence="12 13">
    <name type="scientific">Enterovibrio norvegicus FF-454</name>
    <dbReference type="NCBI Taxonomy" id="1185651"/>
    <lineage>
        <taxon>Bacteria</taxon>
        <taxon>Pseudomonadati</taxon>
        <taxon>Pseudomonadota</taxon>
        <taxon>Gammaproteobacteria</taxon>
        <taxon>Vibrionales</taxon>
        <taxon>Vibrionaceae</taxon>
        <taxon>Enterovibrio</taxon>
    </lineage>
</organism>
<evidence type="ECO:0000256" key="5">
    <source>
        <dbReference type="ARBA" id="ARBA00022643"/>
    </source>
</evidence>
<keyword evidence="7" id="KW-0560">Oxidoreductase</keyword>
<dbReference type="RefSeq" id="WP_016959868.1">
    <property type="nucleotide sequence ID" value="NZ_AJWN02000046.1"/>
</dbReference>
<dbReference type="GO" id="GO:0009636">
    <property type="term" value="P:response to toxic substance"/>
    <property type="evidence" value="ECO:0007669"/>
    <property type="project" value="UniProtKB-KW"/>
</dbReference>
<dbReference type="CDD" id="cd04730">
    <property type="entry name" value="NPD_like"/>
    <property type="match status" value="1"/>
</dbReference>
<proteinExistence type="inferred from homology"/>
<evidence type="ECO:0000256" key="10">
    <source>
        <dbReference type="ARBA" id="ARBA00049401"/>
    </source>
</evidence>
<dbReference type="InterPro" id="IPR013785">
    <property type="entry name" value="Aldolase_TIM"/>
</dbReference>
<reference evidence="12 13" key="1">
    <citation type="journal article" date="2012" name="Science">
        <title>Ecological populations of bacteria act as socially cohesive units of antibiotic production and resistance.</title>
        <authorList>
            <person name="Cordero O.X."/>
            <person name="Wildschutte H."/>
            <person name="Kirkup B."/>
            <person name="Proehl S."/>
            <person name="Ngo L."/>
            <person name="Hussain F."/>
            <person name="Le Roux F."/>
            <person name="Mincer T."/>
            <person name="Polz M.F."/>
        </authorList>
    </citation>
    <scope>NUCLEOTIDE SEQUENCE [LARGE SCALE GENOMIC DNA]</scope>
    <source>
        <strain evidence="12 13">FF-454</strain>
    </source>
</reference>
<dbReference type="Pfam" id="PF03060">
    <property type="entry name" value="NMO"/>
    <property type="match status" value="1"/>
</dbReference>
<dbReference type="SUPFAM" id="SSF51412">
    <property type="entry name" value="Inosine monophosphate dehydrogenase (IMPDH)"/>
    <property type="match status" value="1"/>
</dbReference>
<comment type="catalytic activity">
    <reaction evidence="10">
        <text>3 propionate 3-nitronate + 3 O2 + H2O = 3 3-oxopropanoate + 2 nitrate + nitrite + H2O2 + 3 H(+)</text>
        <dbReference type="Rhea" id="RHEA:57332"/>
        <dbReference type="ChEBI" id="CHEBI:15377"/>
        <dbReference type="ChEBI" id="CHEBI:15378"/>
        <dbReference type="ChEBI" id="CHEBI:15379"/>
        <dbReference type="ChEBI" id="CHEBI:16240"/>
        <dbReference type="ChEBI" id="CHEBI:16301"/>
        <dbReference type="ChEBI" id="CHEBI:17632"/>
        <dbReference type="ChEBI" id="CHEBI:33190"/>
        <dbReference type="ChEBI" id="CHEBI:136067"/>
    </reaction>
</comment>
<evidence type="ECO:0000256" key="11">
    <source>
        <dbReference type="ARBA" id="ARBA00067136"/>
    </source>
</evidence>
<keyword evidence="4" id="KW-0285">Flavoprotein</keyword>
<accession>A0A1E5C7L6</accession>